<dbReference type="Pfam" id="PF11346">
    <property type="entry name" value="DUF3149"/>
    <property type="match status" value="1"/>
</dbReference>
<proteinExistence type="predicted"/>
<evidence type="ECO:0000313" key="3">
    <source>
        <dbReference type="Proteomes" id="UP000295611"/>
    </source>
</evidence>
<evidence type="ECO:0000256" key="1">
    <source>
        <dbReference type="SAM" id="Phobius"/>
    </source>
</evidence>
<accession>A0A4R7BBM3</accession>
<dbReference type="InterPro" id="IPR021494">
    <property type="entry name" value="DUF3149"/>
</dbReference>
<feature type="transmembrane region" description="Helical" evidence="1">
    <location>
        <begin position="12"/>
        <end position="35"/>
    </location>
</feature>
<protein>
    <submittedName>
        <fullName evidence="2">Uncharacterized protein DUF3149</fullName>
    </submittedName>
</protein>
<sequence>MSLIQQLLSDDVGILSLITIVVAAVVVAVCAVLFIRKSKAPDPK</sequence>
<keyword evidence="1" id="KW-0472">Membrane</keyword>
<dbReference type="Proteomes" id="UP000295611">
    <property type="component" value="Unassembled WGS sequence"/>
</dbReference>
<keyword evidence="3" id="KW-1185">Reference proteome</keyword>
<keyword evidence="1" id="KW-1133">Transmembrane helix</keyword>
<dbReference type="EMBL" id="SNZP01000002">
    <property type="protein sequence ID" value="TDR82291.1"/>
    <property type="molecule type" value="Genomic_DNA"/>
</dbReference>
<organism evidence="2 3">
    <name type="scientific">Paludibacterium purpuratum</name>
    <dbReference type="NCBI Taxonomy" id="1144873"/>
    <lineage>
        <taxon>Bacteria</taxon>
        <taxon>Pseudomonadati</taxon>
        <taxon>Pseudomonadota</taxon>
        <taxon>Betaproteobacteria</taxon>
        <taxon>Neisseriales</taxon>
        <taxon>Chromobacteriaceae</taxon>
        <taxon>Paludibacterium</taxon>
    </lineage>
</organism>
<comment type="caution">
    <text evidence="2">The sequence shown here is derived from an EMBL/GenBank/DDBJ whole genome shotgun (WGS) entry which is preliminary data.</text>
</comment>
<name>A0A4R7BBM3_9NEIS</name>
<dbReference type="AlphaFoldDB" id="A0A4R7BBM3"/>
<evidence type="ECO:0000313" key="2">
    <source>
        <dbReference type="EMBL" id="TDR82291.1"/>
    </source>
</evidence>
<keyword evidence="1" id="KW-0812">Transmembrane</keyword>
<reference evidence="2 3" key="1">
    <citation type="submission" date="2019-03" db="EMBL/GenBank/DDBJ databases">
        <title>Genomic Encyclopedia of Type Strains, Phase III (KMG-III): the genomes of soil and plant-associated and newly described type strains.</title>
        <authorList>
            <person name="Whitman W."/>
        </authorList>
    </citation>
    <scope>NUCLEOTIDE SEQUENCE [LARGE SCALE GENOMIC DNA]</scope>
    <source>
        <strain evidence="2 3">CECT 8976</strain>
    </source>
</reference>
<gene>
    <name evidence="2" type="ORF">DFP86_102408</name>
</gene>
<dbReference type="RefSeq" id="WP_133678701.1">
    <property type="nucleotide sequence ID" value="NZ_SNZP01000002.1"/>
</dbReference>